<protein>
    <submittedName>
        <fullName evidence="2">Uncharacterized protein</fullName>
    </submittedName>
</protein>
<name>A0A3A1UV91_9BACL</name>
<evidence type="ECO:0000313" key="3">
    <source>
        <dbReference type="Proteomes" id="UP000266482"/>
    </source>
</evidence>
<gene>
    <name evidence="2" type="ORF">D3P08_14700</name>
</gene>
<reference evidence="2 3" key="1">
    <citation type="submission" date="2018-09" db="EMBL/GenBank/DDBJ databases">
        <title>Paenibacillus aracenensis nov. sp. isolated from a cave in southern Spain.</title>
        <authorList>
            <person name="Jurado V."/>
            <person name="Gutierrez-Patricio S."/>
            <person name="Gonzalez-Pimentel J.L."/>
            <person name="Miller A.Z."/>
            <person name="Laiz L."/>
            <person name="Saiz-Jimenez C."/>
        </authorList>
    </citation>
    <scope>NUCLEOTIDE SEQUENCE [LARGE SCALE GENOMIC DNA]</scope>
    <source>
        <strain evidence="2 3">DSM 22867</strain>
    </source>
</reference>
<keyword evidence="1" id="KW-1133">Transmembrane helix</keyword>
<evidence type="ECO:0000256" key="1">
    <source>
        <dbReference type="SAM" id="Phobius"/>
    </source>
</evidence>
<sequence>MDDKGINGMKYWVKLNLVSAAFALLPFLGTELLVNVYRISRLTGIPLGKVNSSVNMTIVVSSVLATILFVWVVCRILQGRLMSFFAVILWIPYYVLYVFLFALLFPIAERADDPNPATGLLLMSGLIVYPFYLAGILAVGTFRKWGRR</sequence>
<keyword evidence="1" id="KW-0812">Transmembrane</keyword>
<feature type="transmembrane region" description="Helical" evidence="1">
    <location>
        <begin position="81"/>
        <end position="108"/>
    </location>
</feature>
<dbReference type="AlphaFoldDB" id="A0A3A1UV91"/>
<dbReference type="Proteomes" id="UP000266482">
    <property type="component" value="Unassembled WGS sequence"/>
</dbReference>
<keyword evidence="3" id="KW-1185">Reference proteome</keyword>
<organism evidence="2 3">
    <name type="scientific">Paenibacillus nanensis</name>
    <dbReference type="NCBI Taxonomy" id="393251"/>
    <lineage>
        <taxon>Bacteria</taxon>
        <taxon>Bacillati</taxon>
        <taxon>Bacillota</taxon>
        <taxon>Bacilli</taxon>
        <taxon>Bacillales</taxon>
        <taxon>Paenibacillaceae</taxon>
        <taxon>Paenibacillus</taxon>
    </lineage>
</organism>
<proteinExistence type="predicted"/>
<feature type="transmembrane region" description="Helical" evidence="1">
    <location>
        <begin position="54"/>
        <end position="74"/>
    </location>
</feature>
<feature type="transmembrane region" description="Helical" evidence="1">
    <location>
        <begin position="12"/>
        <end position="34"/>
    </location>
</feature>
<comment type="caution">
    <text evidence="2">The sequence shown here is derived from an EMBL/GenBank/DDBJ whole genome shotgun (WGS) entry which is preliminary data.</text>
</comment>
<feature type="transmembrane region" description="Helical" evidence="1">
    <location>
        <begin position="120"/>
        <end position="142"/>
    </location>
</feature>
<keyword evidence="1" id="KW-0472">Membrane</keyword>
<dbReference type="EMBL" id="QXQA01000009">
    <property type="protein sequence ID" value="RIX51676.1"/>
    <property type="molecule type" value="Genomic_DNA"/>
</dbReference>
<accession>A0A3A1UV91</accession>
<evidence type="ECO:0000313" key="2">
    <source>
        <dbReference type="EMBL" id="RIX51676.1"/>
    </source>
</evidence>